<dbReference type="Pfam" id="PF00149">
    <property type="entry name" value="Metallophos"/>
    <property type="match status" value="1"/>
</dbReference>
<keyword evidence="1" id="KW-0732">Signal</keyword>
<evidence type="ECO:0000259" key="3">
    <source>
        <dbReference type="Pfam" id="PF00149"/>
    </source>
</evidence>
<gene>
    <name evidence="4" type="ORF">GCM10022262_23240</name>
</gene>
<dbReference type="Proteomes" id="UP001499841">
    <property type="component" value="Unassembled WGS sequence"/>
</dbReference>
<dbReference type="PANTHER" id="PTHR22953:SF153">
    <property type="entry name" value="PURPLE ACID PHOSPHATASE"/>
    <property type="match status" value="1"/>
</dbReference>
<dbReference type="RefSeq" id="WP_345041281.1">
    <property type="nucleotide sequence ID" value="NZ_BAABBA010000010.1"/>
</dbReference>
<evidence type="ECO:0000313" key="4">
    <source>
        <dbReference type="EMBL" id="GAA4287964.1"/>
    </source>
</evidence>
<dbReference type="SUPFAM" id="SSF56300">
    <property type="entry name" value="Metallo-dependent phosphatases"/>
    <property type="match status" value="1"/>
</dbReference>
<name>A0ABP8EVE6_9MICO</name>
<dbReference type="InterPro" id="IPR039331">
    <property type="entry name" value="PAPs-like"/>
</dbReference>
<dbReference type="EMBL" id="BAABBA010000010">
    <property type="protein sequence ID" value="GAA4287964.1"/>
    <property type="molecule type" value="Genomic_DNA"/>
</dbReference>
<feature type="compositionally biased region" description="Low complexity" evidence="2">
    <location>
        <begin position="41"/>
        <end position="50"/>
    </location>
</feature>
<comment type="caution">
    <text evidence="4">The sequence shown here is derived from an EMBL/GenBank/DDBJ whole genome shotgun (WGS) entry which is preliminary data.</text>
</comment>
<dbReference type="InterPro" id="IPR029052">
    <property type="entry name" value="Metallo-depent_PP-like"/>
</dbReference>
<reference evidence="5" key="1">
    <citation type="journal article" date="2019" name="Int. J. Syst. Evol. Microbiol.">
        <title>The Global Catalogue of Microorganisms (GCM) 10K type strain sequencing project: providing services to taxonomists for standard genome sequencing and annotation.</title>
        <authorList>
            <consortium name="The Broad Institute Genomics Platform"/>
            <consortium name="The Broad Institute Genome Sequencing Center for Infectious Disease"/>
            <person name="Wu L."/>
            <person name="Ma J."/>
        </authorList>
    </citation>
    <scope>NUCLEOTIDE SEQUENCE [LARGE SCALE GENOMIC DNA]</scope>
    <source>
        <strain evidence="5">JCM 17459</strain>
    </source>
</reference>
<organism evidence="4 5">
    <name type="scientific">Georgenia daeguensis</name>
    <dbReference type="NCBI Taxonomy" id="908355"/>
    <lineage>
        <taxon>Bacteria</taxon>
        <taxon>Bacillati</taxon>
        <taxon>Actinomycetota</taxon>
        <taxon>Actinomycetes</taxon>
        <taxon>Micrococcales</taxon>
        <taxon>Bogoriellaceae</taxon>
        <taxon>Georgenia</taxon>
    </lineage>
</organism>
<dbReference type="Gene3D" id="3.60.21.10">
    <property type="match status" value="1"/>
</dbReference>
<proteinExistence type="predicted"/>
<dbReference type="PANTHER" id="PTHR22953">
    <property type="entry name" value="ACID PHOSPHATASE RELATED"/>
    <property type="match status" value="1"/>
</dbReference>
<evidence type="ECO:0000256" key="1">
    <source>
        <dbReference type="ARBA" id="ARBA00022729"/>
    </source>
</evidence>
<keyword evidence="5" id="KW-1185">Reference proteome</keyword>
<dbReference type="InterPro" id="IPR004843">
    <property type="entry name" value="Calcineurin-like_PHP"/>
</dbReference>
<accession>A0ABP8EVE6</accession>
<feature type="region of interest" description="Disordered" evidence="2">
    <location>
        <begin position="36"/>
        <end position="81"/>
    </location>
</feature>
<evidence type="ECO:0000313" key="5">
    <source>
        <dbReference type="Proteomes" id="UP001499841"/>
    </source>
</evidence>
<feature type="domain" description="Calcineurin-like phosphoesterase" evidence="3">
    <location>
        <begin position="90"/>
        <end position="270"/>
    </location>
</feature>
<sequence>MRQRRALVATAVVLVLAAVAVVWALAVGLIGPGGREPDDGTPGAPEATPTAAPPTAVPPTAGPLTPAPPTTAPPTAAPPAVTVPVTPEARLAVAGDTGTGDKKIRATVDAMLAEASVQAPYDALVLLGDLIYDDGNASKVDDRITEPFAPVLDGGVELVPVLGNHDVRRGEGDEILAKLGRDRSWYVEEVGPVRVVALDSNRVDEERQTRWLEETLAADVAPGTWTVVALHHPPYSAGDHGSDLEVRRAWVPLFERFDVPLVLAGHDHDYQRSRPIDGVTYVVSGGAAKLRPAGWEDFTEVSTSTRHYLDLAVYDDRMVGRAVDQSGDVIDEFTVPGP</sequence>
<evidence type="ECO:0000256" key="2">
    <source>
        <dbReference type="SAM" id="MobiDB-lite"/>
    </source>
</evidence>
<protein>
    <recommendedName>
        <fullName evidence="3">Calcineurin-like phosphoesterase domain-containing protein</fullName>
    </recommendedName>
</protein>
<feature type="compositionally biased region" description="Pro residues" evidence="2">
    <location>
        <begin position="51"/>
        <end position="77"/>
    </location>
</feature>